<dbReference type="CDD" id="cd14014">
    <property type="entry name" value="STKc_PknB_like"/>
    <property type="match status" value="1"/>
</dbReference>
<dbReference type="SUPFAM" id="SSF48452">
    <property type="entry name" value="TPR-like"/>
    <property type="match status" value="2"/>
</dbReference>
<dbReference type="PROSITE" id="PS00107">
    <property type="entry name" value="PROTEIN_KINASE_ATP"/>
    <property type="match status" value="1"/>
</dbReference>
<feature type="transmembrane region" description="Helical" evidence="9">
    <location>
        <begin position="383"/>
        <end position="405"/>
    </location>
</feature>
<reference evidence="12 13" key="1">
    <citation type="submission" date="2016-10" db="EMBL/GenBank/DDBJ databases">
        <authorList>
            <person name="Varghese N."/>
            <person name="Submissions S."/>
        </authorList>
    </citation>
    <scope>NUCLEOTIDE SEQUENCE [LARGE SCALE GENOMIC DNA]</scope>
    <source>
        <strain evidence="12 13">DSM 16525</strain>
    </source>
</reference>
<dbReference type="InterPro" id="IPR000719">
    <property type="entry name" value="Prot_kinase_dom"/>
</dbReference>
<evidence type="ECO:0000256" key="9">
    <source>
        <dbReference type="SAM" id="Phobius"/>
    </source>
</evidence>
<evidence type="ECO:0000256" key="2">
    <source>
        <dbReference type="ARBA" id="ARBA00022553"/>
    </source>
</evidence>
<gene>
    <name evidence="11" type="ORF">MFU01_52270</name>
    <name evidence="12" type="ORF">SAMN05443572_110215</name>
</gene>
<evidence type="ECO:0000259" key="10">
    <source>
        <dbReference type="PROSITE" id="PS50011"/>
    </source>
</evidence>
<dbReference type="Proteomes" id="UP000183760">
    <property type="component" value="Unassembled WGS sequence"/>
</dbReference>
<dbReference type="EMBL" id="BJXR01000037">
    <property type="protein sequence ID" value="GEN10190.1"/>
    <property type="molecule type" value="Genomic_DNA"/>
</dbReference>
<evidence type="ECO:0000313" key="13">
    <source>
        <dbReference type="Proteomes" id="UP000183760"/>
    </source>
</evidence>
<evidence type="ECO:0000256" key="1">
    <source>
        <dbReference type="ARBA" id="ARBA00022527"/>
    </source>
</evidence>
<feature type="compositionally biased region" description="Basic and acidic residues" evidence="8">
    <location>
        <begin position="1060"/>
        <end position="1069"/>
    </location>
</feature>
<keyword evidence="1 12" id="KW-0723">Serine/threonine-protein kinase</keyword>
<dbReference type="AlphaFoldDB" id="A0A511T7P3"/>
<organism evidence="11 14">
    <name type="scientific">Myxococcus fulvus</name>
    <dbReference type="NCBI Taxonomy" id="33"/>
    <lineage>
        <taxon>Bacteria</taxon>
        <taxon>Pseudomonadati</taxon>
        <taxon>Myxococcota</taxon>
        <taxon>Myxococcia</taxon>
        <taxon>Myxococcales</taxon>
        <taxon>Cystobacterineae</taxon>
        <taxon>Myxococcaceae</taxon>
        <taxon>Myxococcus</taxon>
    </lineage>
</organism>
<keyword evidence="9" id="KW-1133">Transmembrane helix</keyword>
<keyword evidence="6 7" id="KW-0067">ATP-binding</keyword>
<keyword evidence="9" id="KW-0812">Transmembrane</keyword>
<accession>A0A511T7P3</accession>
<dbReference type="Gene3D" id="1.25.40.10">
    <property type="entry name" value="Tetratricopeptide repeat domain"/>
    <property type="match status" value="4"/>
</dbReference>
<evidence type="ECO:0000256" key="8">
    <source>
        <dbReference type="SAM" id="MobiDB-lite"/>
    </source>
</evidence>
<dbReference type="InterPro" id="IPR011990">
    <property type="entry name" value="TPR-like_helical_dom_sf"/>
</dbReference>
<dbReference type="GO" id="GO:0005524">
    <property type="term" value="F:ATP binding"/>
    <property type="evidence" value="ECO:0007669"/>
    <property type="project" value="UniProtKB-UniRule"/>
</dbReference>
<keyword evidence="9" id="KW-0472">Membrane</keyword>
<evidence type="ECO:0000313" key="14">
    <source>
        <dbReference type="Proteomes" id="UP000321514"/>
    </source>
</evidence>
<dbReference type="EMBL" id="FOIB01000010">
    <property type="protein sequence ID" value="SEU35170.1"/>
    <property type="molecule type" value="Genomic_DNA"/>
</dbReference>
<dbReference type="PANTHER" id="PTHR24351">
    <property type="entry name" value="RIBOSOMAL PROTEIN S6 KINASE"/>
    <property type="match status" value="1"/>
</dbReference>
<dbReference type="InterPro" id="IPR008271">
    <property type="entry name" value="Ser/Thr_kinase_AS"/>
</dbReference>
<evidence type="ECO:0000256" key="6">
    <source>
        <dbReference type="ARBA" id="ARBA00022840"/>
    </source>
</evidence>
<dbReference type="PROSITE" id="PS00108">
    <property type="entry name" value="PROTEIN_KINASE_ST"/>
    <property type="match status" value="1"/>
</dbReference>
<proteinExistence type="predicted"/>
<feature type="binding site" evidence="7">
    <location>
        <position position="129"/>
    </location>
    <ligand>
        <name>ATP</name>
        <dbReference type="ChEBI" id="CHEBI:30616"/>
    </ligand>
</feature>
<dbReference type="SMART" id="SM00220">
    <property type="entry name" value="S_TKc"/>
    <property type="match status" value="1"/>
</dbReference>
<dbReference type="SUPFAM" id="SSF56112">
    <property type="entry name" value="Protein kinase-like (PK-like)"/>
    <property type="match status" value="1"/>
</dbReference>
<comment type="caution">
    <text evidence="11">The sequence shown here is derived from an EMBL/GenBank/DDBJ whole genome shotgun (WGS) entry which is preliminary data.</text>
</comment>
<evidence type="ECO:0000256" key="7">
    <source>
        <dbReference type="PROSITE-ProRule" id="PRU10141"/>
    </source>
</evidence>
<dbReference type="InterPro" id="IPR011009">
    <property type="entry name" value="Kinase-like_dom_sf"/>
</dbReference>
<evidence type="ECO:0000256" key="5">
    <source>
        <dbReference type="ARBA" id="ARBA00022777"/>
    </source>
</evidence>
<protein>
    <submittedName>
        <fullName evidence="12">Serine/threonine protein kinase</fullName>
    </submittedName>
</protein>
<dbReference type="RefSeq" id="WP_074957805.1">
    <property type="nucleotide sequence ID" value="NZ_BJXR01000037.1"/>
</dbReference>
<dbReference type="PROSITE" id="PS50011">
    <property type="entry name" value="PROTEIN_KINASE_DOM"/>
    <property type="match status" value="1"/>
</dbReference>
<dbReference type="STRING" id="1334629.MFUL124B02_14410"/>
<dbReference type="GO" id="GO:0004674">
    <property type="term" value="F:protein serine/threonine kinase activity"/>
    <property type="evidence" value="ECO:0007669"/>
    <property type="project" value="UniProtKB-KW"/>
</dbReference>
<evidence type="ECO:0000256" key="4">
    <source>
        <dbReference type="ARBA" id="ARBA00022741"/>
    </source>
</evidence>
<keyword evidence="5 12" id="KW-0418">Kinase</keyword>
<feature type="domain" description="Protein kinase" evidence="10">
    <location>
        <begin position="100"/>
        <end position="359"/>
    </location>
</feature>
<keyword evidence="2" id="KW-0597">Phosphoprotein</keyword>
<feature type="region of interest" description="Disordered" evidence="8">
    <location>
        <begin position="1219"/>
        <end position="1259"/>
    </location>
</feature>
<dbReference type="InterPro" id="IPR017441">
    <property type="entry name" value="Protein_kinase_ATP_BS"/>
</dbReference>
<dbReference type="Proteomes" id="UP000321514">
    <property type="component" value="Unassembled WGS sequence"/>
</dbReference>
<evidence type="ECO:0000256" key="3">
    <source>
        <dbReference type="ARBA" id="ARBA00022679"/>
    </source>
</evidence>
<name>A0A511T7P3_MYXFU</name>
<keyword evidence="4 7" id="KW-0547">Nucleotide-binding</keyword>
<dbReference type="Pfam" id="PF00069">
    <property type="entry name" value="Pkinase"/>
    <property type="match status" value="1"/>
</dbReference>
<keyword evidence="13" id="KW-1185">Reference proteome</keyword>
<dbReference type="OrthoDB" id="9801841at2"/>
<evidence type="ECO:0000313" key="11">
    <source>
        <dbReference type="EMBL" id="GEN10190.1"/>
    </source>
</evidence>
<sequence>MREDDEAELRAVLLEGLLADDEVESLRAAVEREQKGPLDLLHARGRLSEDTLASLRSASRAALQEALVGPPTVQVGAPRPLEPAAPEAEPSFPVPGWERYAPIRFLGQGGMGRVFLVQDLVLRRLVALKFVKDDEPGRVRHFVAEAQAQARVEHERVCKVYEVGQVQGRAYIAMQYVDGLPLHQLASQLSVEQKALLLAQAAEGVHAAHRAGLIHRDIKPSNIVVERTADGQWKPYVMDFGLARAPGEGVTATGAILGTPHYMAPEQARGEVSRLDRRVDVYALGATLYALLVGQAPVPGSNALEVLSRIPTEEPRPPRALAPEVPADLEAIVLKCLEKERGARYDSARALVEDLRRFLDGAPVLARSTGPGYRMARLARRHWRGLTLTAVVGLVLLLAGVQAVLARREADVREHLARRFSELAEHVEARARYTALARLHDTREERRTLETRLEDIAREMRAGGEHALGPGNEALGRGWLAMGEPGRAKEALEAAWRHGTRTPRVACALALSLGQLYQEQLRASEHLPALERQGRRKALVAQYREPALEWLRKGGDVDLPPAEYVAALLAYHEERYEDALERLDALGERLPWFFEAPLLRGDVLVARATSHWDAGRREPAQEDLDAARRAHARAASLAESLPEAHLALAGVEQVALRMGMYGQGDVTPHLERALEALERGLTASPRHVPSLVRKALLHRRLAEYRGRQGGDARAPLEAALKAARAALEVEPNRSEARQALGLVLWQEARLRQARSEDPRALLRQSIEAFEGVAPRERGYDYHANLGLIFKVWADHEDAVGEDSLANRQRAIEAYRTAIGIDESLPDAWINLGSAWFKRASNPRSTTAETDLERAREALEKARSLNPRNLVSHFYEAQVHALRAARSRDSGKDARSALDAALSSYRSALALNAEVPQLHGGVGLVHLERARDAWQRGESPFPAVDEAREAFVRARALSPKQGLMFSNLSEALAARAAYRLELGEDPREDAQAAKREAQAALALQPELSTAWANLGHAELLLATYAWERGPGVSHAREATVSDAATRAPRDDHAASPSPEAAARDAAQRNPRDALAVVHALEAAELALREAVTRNSRDEEALRYVAKARRMRALAWRGTRGTGTLIASTPTSVLPQEQESAFTEASQAHEAVLAVSSRPHDDRLALARLLMEHALARHLADASPGDALERGLAHASTVLKVRPDDLEARALHAALELLRARSSPTQSSDEQERAREALSRALVARPRPGRTWAPLLTTSPR</sequence>
<feature type="region of interest" description="Disordered" evidence="8">
    <location>
        <begin position="1034"/>
        <end position="1069"/>
    </location>
</feature>
<dbReference type="Gene3D" id="3.30.200.20">
    <property type="entry name" value="Phosphorylase Kinase, domain 1"/>
    <property type="match status" value="1"/>
</dbReference>
<keyword evidence="3" id="KW-0808">Transferase</keyword>
<reference evidence="11 14" key="2">
    <citation type="submission" date="2019-07" db="EMBL/GenBank/DDBJ databases">
        <title>Whole genome shotgun sequence of Myxococcus fulvus NBRC 100333.</title>
        <authorList>
            <person name="Hosoyama A."/>
            <person name="Uohara A."/>
            <person name="Ohji S."/>
            <person name="Ichikawa N."/>
        </authorList>
    </citation>
    <scope>NUCLEOTIDE SEQUENCE [LARGE SCALE GENOMIC DNA]</scope>
    <source>
        <strain evidence="11 14">NBRC 100333</strain>
    </source>
</reference>
<dbReference type="Gene3D" id="1.10.510.10">
    <property type="entry name" value="Transferase(Phosphotransferase) domain 1"/>
    <property type="match status" value="1"/>
</dbReference>
<evidence type="ECO:0000313" key="12">
    <source>
        <dbReference type="EMBL" id="SEU35170.1"/>
    </source>
</evidence>